<dbReference type="Pfam" id="PF13676">
    <property type="entry name" value="TIR_2"/>
    <property type="match status" value="2"/>
</dbReference>
<feature type="compositionally biased region" description="Low complexity" evidence="1">
    <location>
        <begin position="314"/>
        <end position="330"/>
    </location>
</feature>
<dbReference type="HOGENOM" id="CLU_036795_0_0_11"/>
<keyword evidence="4" id="KW-1185">Reference proteome</keyword>
<feature type="compositionally biased region" description="Low complexity" evidence="1">
    <location>
        <begin position="284"/>
        <end position="301"/>
    </location>
</feature>
<sequence>MATPSVGWRWARGRGDGNRVCAMKSYFFVSYAAKEDRRWVQRFHADLEYELGRLVGSAVGGILDTRPRPGMDADLALAAGAGRIRSMVALCSDPFFKDGWCGREWEVFGARVENFSKAGATRLEDGFLRVLWRSTHDPVPPAARPALADARLGLPEVYGQHGLLWLMRNMLRGPSGYYAFVRLFAARVIAAQQIDLDPLPELAIRAAGPAFGSHGTDGSGHAPNGASAEPAGRPSAGGVLRRQEPPSPAWAAAPPASDSPASAARVSDPPASAPPASAPPASGPPASALPASAPPASALPASDPPASAPPASDPPASARGRGARDAAAGNGAAGNGAAGNGAAGNGAAGDGAGGAGAAGEGAERGGGDRRGGDRGGRADRPRAGSVPAGDGGGRGAGAFVTAPVDSVEAAPRRVVVSYVGADQQWADWLEQLLRRGCHEVQQVRWAQNRGERLAETVDRIARWDPEITVVLLSRHYRAPVPEDPGTTETEAWERLGLEGPLARRVVRVTIDPQPLPEPLRTLRTLDLSGLEPAVVNELLMEVRAGGGW</sequence>
<protein>
    <recommendedName>
        <fullName evidence="2">TIR domain-containing protein</fullName>
    </recommendedName>
</protein>
<dbReference type="AlphaFoldDB" id="Q0RNC1"/>
<dbReference type="SUPFAM" id="SSF52200">
    <property type="entry name" value="Toll/Interleukin receptor TIR domain"/>
    <property type="match status" value="1"/>
</dbReference>
<gene>
    <name evidence="3" type="ordered locus">FRAAL2319</name>
</gene>
<feature type="domain" description="TIR" evidence="2">
    <location>
        <begin position="27"/>
        <end position="108"/>
    </location>
</feature>
<feature type="region of interest" description="Disordered" evidence="1">
    <location>
        <begin position="350"/>
        <end position="397"/>
    </location>
</feature>
<feature type="domain" description="TIR" evidence="2">
    <location>
        <begin position="414"/>
        <end position="529"/>
    </location>
</feature>
<reference evidence="3 4" key="1">
    <citation type="journal article" date="2007" name="Genome Res.">
        <title>Genome characteristics of facultatively symbiotic Frankia sp. strains reflect host range and host plant biogeography.</title>
        <authorList>
            <person name="Normand P."/>
            <person name="Lapierre P."/>
            <person name="Tisa L.S."/>
            <person name="Gogarten J.P."/>
            <person name="Alloisio N."/>
            <person name="Bagnarol E."/>
            <person name="Bassi C.A."/>
            <person name="Berry A.M."/>
            <person name="Bickhart D.M."/>
            <person name="Choisne N."/>
            <person name="Couloux A."/>
            <person name="Cournoyer B."/>
            <person name="Cruveiller S."/>
            <person name="Daubin V."/>
            <person name="Demange N."/>
            <person name="Francino M.P."/>
            <person name="Goltsman E."/>
            <person name="Huang Y."/>
            <person name="Kopp O.R."/>
            <person name="Labarre L."/>
            <person name="Lapidus A."/>
            <person name="Lavire C."/>
            <person name="Marechal J."/>
            <person name="Martinez M."/>
            <person name="Mastronunzio J.E."/>
            <person name="Mullin B.C."/>
            <person name="Niemann J."/>
            <person name="Pujic P."/>
            <person name="Rawnsley T."/>
            <person name="Rouy Z."/>
            <person name="Schenowitz C."/>
            <person name="Sellstedt A."/>
            <person name="Tavares F."/>
            <person name="Tomkins J.P."/>
            <person name="Vallenet D."/>
            <person name="Valverde C."/>
            <person name="Wall L.G."/>
            <person name="Wang Y."/>
            <person name="Medigue C."/>
            <person name="Benson D.R."/>
        </authorList>
    </citation>
    <scope>NUCLEOTIDE SEQUENCE [LARGE SCALE GENOMIC DNA]</scope>
    <source>
        <strain evidence="4">DSM 45986 / CECT 9034 / ACN14a</strain>
    </source>
</reference>
<accession>Q0RNC1</accession>
<feature type="region of interest" description="Disordered" evidence="1">
    <location>
        <begin position="213"/>
        <end position="333"/>
    </location>
</feature>
<evidence type="ECO:0000313" key="4">
    <source>
        <dbReference type="Proteomes" id="UP000000657"/>
    </source>
</evidence>
<dbReference type="InterPro" id="IPR000157">
    <property type="entry name" value="TIR_dom"/>
</dbReference>
<dbReference type="KEGG" id="fal:FRAAL2319"/>
<feature type="compositionally biased region" description="Pro residues" evidence="1">
    <location>
        <begin position="302"/>
        <end position="313"/>
    </location>
</feature>
<feature type="compositionally biased region" description="Gly residues" evidence="1">
    <location>
        <begin position="350"/>
        <end position="359"/>
    </location>
</feature>
<dbReference type="GO" id="GO:0007165">
    <property type="term" value="P:signal transduction"/>
    <property type="evidence" value="ECO:0007669"/>
    <property type="project" value="InterPro"/>
</dbReference>
<dbReference type="STRING" id="326424.FRAAL2319"/>
<evidence type="ECO:0000259" key="2">
    <source>
        <dbReference type="Pfam" id="PF13676"/>
    </source>
</evidence>
<proteinExistence type="predicted"/>
<dbReference type="EMBL" id="CT573213">
    <property type="protein sequence ID" value="CAJ60968.1"/>
    <property type="molecule type" value="Genomic_DNA"/>
</dbReference>
<feature type="compositionally biased region" description="Pro residues" evidence="1">
    <location>
        <begin position="271"/>
        <end position="283"/>
    </location>
</feature>
<feature type="compositionally biased region" description="Basic and acidic residues" evidence="1">
    <location>
        <begin position="361"/>
        <end position="382"/>
    </location>
</feature>
<dbReference type="eggNOG" id="ENOG50349W7">
    <property type="taxonomic scope" value="Bacteria"/>
</dbReference>
<name>Q0RNC1_FRAAA</name>
<dbReference type="Proteomes" id="UP000000657">
    <property type="component" value="Chromosome"/>
</dbReference>
<evidence type="ECO:0000256" key="1">
    <source>
        <dbReference type="SAM" id="MobiDB-lite"/>
    </source>
</evidence>
<evidence type="ECO:0000313" key="3">
    <source>
        <dbReference type="EMBL" id="CAJ60968.1"/>
    </source>
</evidence>
<feature type="compositionally biased region" description="Low complexity" evidence="1">
    <location>
        <begin position="249"/>
        <end position="270"/>
    </location>
</feature>
<dbReference type="InterPro" id="IPR035897">
    <property type="entry name" value="Toll_tir_struct_dom_sf"/>
</dbReference>
<organism evidence="3 4">
    <name type="scientific">Frankia alni (strain DSM 45986 / CECT 9034 / ACN14a)</name>
    <dbReference type="NCBI Taxonomy" id="326424"/>
    <lineage>
        <taxon>Bacteria</taxon>
        <taxon>Bacillati</taxon>
        <taxon>Actinomycetota</taxon>
        <taxon>Actinomycetes</taxon>
        <taxon>Frankiales</taxon>
        <taxon>Frankiaceae</taxon>
        <taxon>Frankia</taxon>
    </lineage>
</organism>
<dbReference type="Gene3D" id="3.40.50.10140">
    <property type="entry name" value="Toll/interleukin-1 receptor homology (TIR) domain"/>
    <property type="match status" value="1"/>
</dbReference>